<name>A0A6I4IH91_9SPHI</name>
<dbReference type="RefSeq" id="WP_157543047.1">
    <property type="nucleotide sequence ID" value="NZ_WQLA01000007.1"/>
</dbReference>
<keyword evidence="1" id="KW-0812">Transmembrane</keyword>
<dbReference type="InterPro" id="IPR006626">
    <property type="entry name" value="PbH1"/>
</dbReference>
<comment type="caution">
    <text evidence="3">The sequence shown here is derived from an EMBL/GenBank/DDBJ whole genome shotgun (WGS) entry which is preliminary data.</text>
</comment>
<dbReference type="PANTHER" id="PTHR36453">
    <property type="entry name" value="SECRETED PROTEIN-RELATED"/>
    <property type="match status" value="1"/>
</dbReference>
<dbReference type="InterPro" id="IPR039448">
    <property type="entry name" value="Beta_helix"/>
</dbReference>
<evidence type="ECO:0000259" key="2">
    <source>
        <dbReference type="Pfam" id="PF13229"/>
    </source>
</evidence>
<dbReference type="SMART" id="SM00710">
    <property type="entry name" value="PbH1"/>
    <property type="match status" value="7"/>
</dbReference>
<dbReference type="InterPro" id="IPR011050">
    <property type="entry name" value="Pectin_lyase_fold/virulence"/>
</dbReference>
<gene>
    <name evidence="3" type="ORF">GO816_16455</name>
</gene>
<dbReference type="InterPro" id="IPR012334">
    <property type="entry name" value="Pectin_lyas_fold"/>
</dbReference>
<protein>
    <submittedName>
        <fullName evidence="3">Right-handed parallel beta-helix repeat-containing protein</fullName>
    </submittedName>
</protein>
<feature type="domain" description="Right handed beta helix" evidence="2">
    <location>
        <begin position="366"/>
        <end position="502"/>
    </location>
</feature>
<dbReference type="SUPFAM" id="SSF51126">
    <property type="entry name" value="Pectin lyase-like"/>
    <property type="match status" value="1"/>
</dbReference>
<dbReference type="AlphaFoldDB" id="A0A6I4IH91"/>
<dbReference type="Pfam" id="PF13229">
    <property type="entry name" value="Beta_helix"/>
    <property type="match status" value="1"/>
</dbReference>
<reference evidence="3 4" key="1">
    <citation type="submission" date="2019-12" db="EMBL/GenBank/DDBJ databases">
        <title>Mucilaginibacter sp. HME9299 genome sequencing and assembly.</title>
        <authorList>
            <person name="Kang H."/>
            <person name="Kim H."/>
            <person name="Joh K."/>
        </authorList>
    </citation>
    <scope>NUCLEOTIDE SEQUENCE [LARGE SCALE GENOMIC DNA]</scope>
    <source>
        <strain evidence="3 4">HME9299</strain>
    </source>
</reference>
<organism evidence="3 4">
    <name type="scientific">Mucilaginibacter aquatilis</name>
    <dbReference type="NCBI Taxonomy" id="1517760"/>
    <lineage>
        <taxon>Bacteria</taxon>
        <taxon>Pseudomonadati</taxon>
        <taxon>Bacteroidota</taxon>
        <taxon>Sphingobacteriia</taxon>
        <taxon>Sphingobacteriales</taxon>
        <taxon>Sphingobacteriaceae</taxon>
        <taxon>Mucilaginibacter</taxon>
    </lineage>
</organism>
<keyword evidence="4" id="KW-1185">Reference proteome</keyword>
<proteinExistence type="predicted"/>
<keyword evidence="1" id="KW-1133">Transmembrane helix</keyword>
<keyword evidence="1" id="KW-0472">Membrane</keyword>
<evidence type="ECO:0000313" key="4">
    <source>
        <dbReference type="Proteomes" id="UP000434850"/>
    </source>
</evidence>
<dbReference type="Gene3D" id="2.160.20.10">
    <property type="entry name" value="Single-stranded right-handed beta-helix, Pectin lyase-like"/>
    <property type="match status" value="2"/>
</dbReference>
<evidence type="ECO:0000313" key="3">
    <source>
        <dbReference type="EMBL" id="MVN92729.1"/>
    </source>
</evidence>
<dbReference type="PANTHER" id="PTHR36453:SF1">
    <property type="entry name" value="RIGHT HANDED BETA HELIX DOMAIN-CONTAINING PROTEIN"/>
    <property type="match status" value="1"/>
</dbReference>
<dbReference type="Proteomes" id="UP000434850">
    <property type="component" value="Unassembled WGS sequence"/>
</dbReference>
<evidence type="ECO:0000256" key="1">
    <source>
        <dbReference type="SAM" id="Phobius"/>
    </source>
</evidence>
<dbReference type="EMBL" id="WQLA01000007">
    <property type="protein sequence ID" value="MVN92729.1"/>
    <property type="molecule type" value="Genomic_DNA"/>
</dbReference>
<dbReference type="OrthoDB" id="9808066at2"/>
<sequence>MIYSFINFENQLSNSANAYLRITLKFAMLSIACLLLSVTSVSAFTFYVATNGSDKFSGKLAHPNAQNTDGPFATLTAARNAIRKMRQSKPTESFTVEIAAGTYYLTEPFVLLPEDSGTATAPVVYKSIGTGAVFMCGMPVSNFQVKNGLWVARLPALLAKQGFEQLYVNGERAVRAKSPNNGFFAPEKVVETVIEKGSDRVAAKATQKVYINGNDAGWLKAVKKEEINKVVLTFYHKWDNTRKYIDSLNLTDSSVTVRGQGMKSWNPLNDKTQYIAENFKAALDTAGEWFLEQPGTLYYKPLPGQTIQNTTVLAPVTQQLLVVKGASAAQNVSFINFENIAFKVTGYQLPALGQEPVQAAAPVAAAIIIDYANHVNFKNCEIANTGANGIWYREGCSNSTISGCYLHDLGAGGIKLGALKFGADTAEITNHITIDNNIINSGGYTFPCAAGIAVFHAFRNTITHNDIADFRYSGISVGWVWGYKPSVTHHNTISYNHIHHLGWGELSDMGGIYTLGPSPGTQITNNVIHHIYSRTYGGWGLYTDEGSSDILLENNLVYETKSAGFHQHYGKNNIVRNNIFAKGIESQLQMSRVETHQSFTFKRNIIYYKQGELFKTNPKKYWENAVTVVDSNIYWNASARQPNFPFGGLEEWRKSGHDQHSSIADPGFVDAEHYNFHIRNTAVIKQIGFKQFDYNKAGVYGTKEWLDKAKLSKAKLASFDELMQSTNKVFSEH</sequence>
<feature type="transmembrane region" description="Helical" evidence="1">
    <location>
        <begin position="26"/>
        <end position="49"/>
    </location>
</feature>
<accession>A0A6I4IH91</accession>